<dbReference type="Proteomes" id="UP000422221">
    <property type="component" value="Unassembled WGS sequence"/>
</dbReference>
<keyword evidence="4 12" id="KW-0597">Phosphoprotein</keyword>
<dbReference type="PROSITE" id="PS50109">
    <property type="entry name" value="HIS_KIN"/>
    <property type="match status" value="1"/>
</dbReference>
<dbReference type="Gene3D" id="1.10.287.130">
    <property type="match status" value="1"/>
</dbReference>
<dbReference type="CDD" id="cd17546">
    <property type="entry name" value="REC_hyHK_CKI1_RcsC-like"/>
    <property type="match status" value="1"/>
</dbReference>
<keyword evidence="7" id="KW-0547">Nucleotide-binding</keyword>
<dbReference type="Pfam" id="PF00072">
    <property type="entry name" value="Response_reg"/>
    <property type="match status" value="1"/>
</dbReference>
<sequence>MVIEEMNSLTKDEDFDELKNKYQEITSVLVAHQIALWEYDIPTGQCSFTDDYFRILGLREAGIVFENIDDFYQYAHSEDIVPYRNAFSQMLESEDKTSQIQVRCMGCHGEIIWLEDHFLSYQKNEAGHPEKIIAYTINVTSQCEKESHIRRLEERNRKIIEALPEFIFIFDNNFFITDVLMAPDTVLLHPVDVLKGADGRSIYSPEVSDLFIRNINECLKDGEMKEIEYPLDVENGRYYFQARIAPFEGNNVLALIHDIGERVQHAKELIEAKRKAEEADRMKSVFLANMSHEIRTPLNTIVGFSEIVAFTEDPEEKEEYIGIIRKNSNLLLQLIDDILDLSRIESGKSEMQLQPAEICTLIDEVGKVHRLKMKENVGFKVVRPEEEIVTVTDRNRVTQVLFNFLSNAIKNTKQGTITLGMCKEGDWVKLFVRDTGCGISKEKLPLIFTRFEKLNAFVQGTGLGLPICQSIAERLGGRIEVESELGKGSVFALYLPYRQIHSSADKGTAYKAGQKRILVVEDIEVNFMQINAFLKKEYTILWVTNGEEAVKSFLRDTPDLILMDIRMPVMNGIEATAKIRTMSADIPIIAVTAHAFYTEQKQALAAGCNEVVSKPYSMEQLKVAIEKYI</sequence>
<dbReference type="SMART" id="SM00448">
    <property type="entry name" value="REC"/>
    <property type="match status" value="1"/>
</dbReference>
<evidence type="ECO:0000259" key="13">
    <source>
        <dbReference type="PROSITE" id="PS50109"/>
    </source>
</evidence>
<comment type="subcellular location">
    <subcellularLocation>
        <location evidence="2">Membrane</location>
    </subcellularLocation>
</comment>
<gene>
    <name evidence="15" type="ORF">F3F73_18630</name>
</gene>
<evidence type="ECO:0000259" key="14">
    <source>
        <dbReference type="PROSITE" id="PS50110"/>
    </source>
</evidence>
<dbReference type="InterPro" id="IPR005467">
    <property type="entry name" value="His_kinase_dom"/>
</dbReference>
<evidence type="ECO:0000256" key="7">
    <source>
        <dbReference type="ARBA" id="ARBA00022741"/>
    </source>
</evidence>
<dbReference type="CDD" id="cd00082">
    <property type="entry name" value="HisKA"/>
    <property type="match status" value="1"/>
</dbReference>
<dbReference type="AlphaFoldDB" id="A0A7J4XEG4"/>
<dbReference type="SMART" id="SM00387">
    <property type="entry name" value="HATPase_c"/>
    <property type="match status" value="1"/>
</dbReference>
<evidence type="ECO:0000256" key="11">
    <source>
        <dbReference type="ARBA" id="ARBA00023136"/>
    </source>
</evidence>
<keyword evidence="9" id="KW-0067">ATP-binding</keyword>
<dbReference type="GO" id="GO:0016020">
    <property type="term" value="C:membrane"/>
    <property type="evidence" value="ECO:0007669"/>
    <property type="project" value="UniProtKB-SubCell"/>
</dbReference>
<dbReference type="InterPro" id="IPR011006">
    <property type="entry name" value="CheY-like_superfamily"/>
</dbReference>
<dbReference type="InterPro" id="IPR036890">
    <property type="entry name" value="HATPase_C_sf"/>
</dbReference>
<evidence type="ECO:0000313" key="15">
    <source>
        <dbReference type="EMBL" id="KAA3759889.1"/>
    </source>
</evidence>
<feature type="modified residue" description="4-aspartylphosphate" evidence="12">
    <location>
        <position position="564"/>
    </location>
</feature>
<dbReference type="SUPFAM" id="SSF55785">
    <property type="entry name" value="PYP-like sensor domain (PAS domain)"/>
    <property type="match status" value="2"/>
</dbReference>
<dbReference type="InterPro" id="IPR001789">
    <property type="entry name" value="Sig_transdc_resp-reg_receiver"/>
</dbReference>
<accession>A0A7J4XEG4</accession>
<feature type="domain" description="Response regulatory" evidence="14">
    <location>
        <begin position="516"/>
        <end position="629"/>
    </location>
</feature>
<organism evidence="15 16">
    <name type="scientific">Bacteroides salyersiae</name>
    <dbReference type="NCBI Taxonomy" id="291644"/>
    <lineage>
        <taxon>Bacteria</taxon>
        <taxon>Pseudomonadati</taxon>
        <taxon>Bacteroidota</taxon>
        <taxon>Bacteroidia</taxon>
        <taxon>Bacteroidales</taxon>
        <taxon>Bacteroidaceae</taxon>
        <taxon>Bacteroides</taxon>
    </lineage>
</organism>
<dbReference type="PROSITE" id="PS50110">
    <property type="entry name" value="RESPONSE_REGULATORY"/>
    <property type="match status" value="1"/>
</dbReference>
<protein>
    <recommendedName>
        <fullName evidence="3">histidine kinase</fullName>
        <ecNumber evidence="3">2.7.13.3</ecNumber>
    </recommendedName>
</protein>
<evidence type="ECO:0000256" key="10">
    <source>
        <dbReference type="ARBA" id="ARBA00022989"/>
    </source>
</evidence>
<evidence type="ECO:0000256" key="12">
    <source>
        <dbReference type="PROSITE-ProRule" id="PRU00169"/>
    </source>
</evidence>
<keyword evidence="8" id="KW-0418">Kinase</keyword>
<dbReference type="EMBL" id="VWMK01000021">
    <property type="protein sequence ID" value="KAA3759889.1"/>
    <property type="molecule type" value="Genomic_DNA"/>
</dbReference>
<reference evidence="15 16" key="1">
    <citation type="journal article" date="2019" name="Nat. Med.">
        <title>A library of human gut bacterial isolates paired with longitudinal multiomics data enables mechanistic microbiome research.</title>
        <authorList>
            <person name="Poyet M."/>
            <person name="Groussin M."/>
            <person name="Gibbons S.M."/>
            <person name="Avila-Pacheco J."/>
            <person name="Jiang X."/>
            <person name="Kearney S.M."/>
            <person name="Perrotta A.R."/>
            <person name="Berdy B."/>
            <person name="Zhao S."/>
            <person name="Lieberman T.D."/>
            <person name="Swanson P.K."/>
            <person name="Smith M."/>
            <person name="Roesemann S."/>
            <person name="Alexander J.E."/>
            <person name="Rich S.A."/>
            <person name="Livny J."/>
            <person name="Vlamakis H."/>
            <person name="Clish C."/>
            <person name="Bullock K."/>
            <person name="Deik A."/>
            <person name="Scott J."/>
            <person name="Pierce K.A."/>
            <person name="Xavier R.J."/>
            <person name="Alm E.J."/>
        </authorList>
    </citation>
    <scope>NUCLEOTIDE SEQUENCE [LARGE SCALE GENOMIC DNA]</scope>
    <source>
        <strain evidence="15 16">BIOML-A10</strain>
    </source>
</reference>
<dbReference type="Pfam" id="PF00512">
    <property type="entry name" value="HisKA"/>
    <property type="match status" value="1"/>
</dbReference>
<dbReference type="Gene3D" id="3.40.50.2300">
    <property type="match status" value="1"/>
</dbReference>
<dbReference type="Pfam" id="PF02518">
    <property type="entry name" value="HATPase_c"/>
    <property type="match status" value="1"/>
</dbReference>
<dbReference type="InterPro" id="IPR036097">
    <property type="entry name" value="HisK_dim/P_sf"/>
</dbReference>
<evidence type="ECO:0000256" key="2">
    <source>
        <dbReference type="ARBA" id="ARBA00004370"/>
    </source>
</evidence>
<comment type="caution">
    <text evidence="15">The sequence shown here is derived from an EMBL/GenBank/DDBJ whole genome shotgun (WGS) entry which is preliminary data.</text>
</comment>
<evidence type="ECO:0000256" key="9">
    <source>
        <dbReference type="ARBA" id="ARBA00022840"/>
    </source>
</evidence>
<dbReference type="GO" id="GO:0000155">
    <property type="term" value="F:phosphorelay sensor kinase activity"/>
    <property type="evidence" value="ECO:0007669"/>
    <property type="project" value="InterPro"/>
</dbReference>
<dbReference type="SUPFAM" id="SSF55874">
    <property type="entry name" value="ATPase domain of HSP90 chaperone/DNA topoisomerase II/histidine kinase"/>
    <property type="match status" value="1"/>
</dbReference>
<comment type="catalytic activity">
    <reaction evidence="1">
        <text>ATP + protein L-histidine = ADP + protein N-phospho-L-histidine.</text>
        <dbReference type="EC" id="2.7.13.3"/>
    </reaction>
</comment>
<evidence type="ECO:0000313" key="16">
    <source>
        <dbReference type="Proteomes" id="UP000422221"/>
    </source>
</evidence>
<dbReference type="Gene3D" id="3.30.565.10">
    <property type="entry name" value="Histidine kinase-like ATPase, C-terminal domain"/>
    <property type="match status" value="1"/>
</dbReference>
<dbReference type="PRINTS" id="PR00344">
    <property type="entry name" value="BCTRLSENSOR"/>
</dbReference>
<dbReference type="InterPro" id="IPR003594">
    <property type="entry name" value="HATPase_dom"/>
</dbReference>
<evidence type="ECO:0000256" key="5">
    <source>
        <dbReference type="ARBA" id="ARBA00022679"/>
    </source>
</evidence>
<evidence type="ECO:0000256" key="1">
    <source>
        <dbReference type="ARBA" id="ARBA00000085"/>
    </source>
</evidence>
<keyword evidence="11" id="KW-0472">Membrane</keyword>
<evidence type="ECO:0000256" key="3">
    <source>
        <dbReference type="ARBA" id="ARBA00012438"/>
    </source>
</evidence>
<dbReference type="SUPFAM" id="SSF52172">
    <property type="entry name" value="CheY-like"/>
    <property type="match status" value="1"/>
</dbReference>
<evidence type="ECO:0000256" key="8">
    <source>
        <dbReference type="ARBA" id="ARBA00022777"/>
    </source>
</evidence>
<dbReference type="Gene3D" id="3.30.450.20">
    <property type="entry name" value="PAS domain"/>
    <property type="match status" value="2"/>
</dbReference>
<keyword evidence="6" id="KW-0812">Transmembrane</keyword>
<feature type="domain" description="Histidine kinase" evidence="13">
    <location>
        <begin position="289"/>
        <end position="499"/>
    </location>
</feature>
<keyword evidence="5" id="KW-0808">Transferase</keyword>
<dbReference type="Pfam" id="PF08447">
    <property type="entry name" value="PAS_3"/>
    <property type="match status" value="1"/>
</dbReference>
<dbReference type="FunFam" id="1.10.287.130:FF:000004">
    <property type="entry name" value="Ethylene receptor 1"/>
    <property type="match status" value="1"/>
</dbReference>
<dbReference type="InterPro" id="IPR013655">
    <property type="entry name" value="PAS_fold_3"/>
</dbReference>
<proteinExistence type="predicted"/>
<name>A0A7J4XEG4_9BACE</name>
<dbReference type="InterPro" id="IPR004358">
    <property type="entry name" value="Sig_transdc_His_kin-like_C"/>
</dbReference>
<dbReference type="InterPro" id="IPR035965">
    <property type="entry name" value="PAS-like_dom_sf"/>
</dbReference>
<dbReference type="SMART" id="SM00388">
    <property type="entry name" value="HisKA"/>
    <property type="match status" value="1"/>
</dbReference>
<dbReference type="GO" id="GO:0005524">
    <property type="term" value="F:ATP binding"/>
    <property type="evidence" value="ECO:0007669"/>
    <property type="project" value="UniProtKB-KW"/>
</dbReference>
<dbReference type="EC" id="2.7.13.3" evidence="3"/>
<dbReference type="SUPFAM" id="SSF47384">
    <property type="entry name" value="Homodimeric domain of signal transducing histidine kinase"/>
    <property type="match status" value="1"/>
</dbReference>
<evidence type="ECO:0000256" key="6">
    <source>
        <dbReference type="ARBA" id="ARBA00022692"/>
    </source>
</evidence>
<keyword evidence="10" id="KW-1133">Transmembrane helix</keyword>
<dbReference type="InterPro" id="IPR003661">
    <property type="entry name" value="HisK_dim/P_dom"/>
</dbReference>
<dbReference type="PANTHER" id="PTHR43047">
    <property type="entry name" value="TWO-COMPONENT HISTIDINE PROTEIN KINASE"/>
    <property type="match status" value="1"/>
</dbReference>
<evidence type="ECO:0000256" key="4">
    <source>
        <dbReference type="ARBA" id="ARBA00022553"/>
    </source>
</evidence>